<keyword evidence="3 4" id="KW-0326">Glycosidase</keyword>
<evidence type="ECO:0000256" key="2">
    <source>
        <dbReference type="ARBA" id="ARBA00022801"/>
    </source>
</evidence>
<dbReference type="InterPro" id="IPR000743">
    <property type="entry name" value="Glyco_hydro_28"/>
</dbReference>
<dbReference type="Gene3D" id="2.160.20.10">
    <property type="entry name" value="Single-stranded right-handed beta-helix, Pectin lyase-like"/>
    <property type="match status" value="1"/>
</dbReference>
<dbReference type="GO" id="GO:0005975">
    <property type="term" value="P:carbohydrate metabolic process"/>
    <property type="evidence" value="ECO:0007669"/>
    <property type="project" value="InterPro"/>
</dbReference>
<dbReference type="SUPFAM" id="SSF51126">
    <property type="entry name" value="Pectin lyase-like"/>
    <property type="match status" value="1"/>
</dbReference>
<organism evidence="5 6">
    <name type="scientific">Bacteroides ovatus</name>
    <dbReference type="NCBI Taxonomy" id="28116"/>
    <lineage>
        <taxon>Bacteria</taxon>
        <taxon>Pseudomonadati</taxon>
        <taxon>Bacteroidota</taxon>
        <taxon>Bacteroidia</taxon>
        <taxon>Bacteroidales</taxon>
        <taxon>Bacteroidaceae</taxon>
        <taxon>Bacteroides</taxon>
    </lineage>
</organism>
<evidence type="ECO:0000256" key="3">
    <source>
        <dbReference type="ARBA" id="ARBA00023295"/>
    </source>
</evidence>
<accession>A0A1G8JPH2</accession>
<dbReference type="InterPro" id="IPR012334">
    <property type="entry name" value="Pectin_lyas_fold"/>
</dbReference>
<reference evidence="5 6" key="1">
    <citation type="submission" date="2016-10" db="EMBL/GenBank/DDBJ databases">
        <authorList>
            <person name="de Groot N.N."/>
        </authorList>
    </citation>
    <scope>NUCLEOTIDE SEQUENCE [LARGE SCALE GENOMIC DNA]</scope>
    <source>
        <strain evidence="5 6">NLAE-zl-C57</strain>
    </source>
</reference>
<dbReference type="InterPro" id="IPR011050">
    <property type="entry name" value="Pectin_lyase_fold/virulence"/>
</dbReference>
<dbReference type="SMART" id="SM00710">
    <property type="entry name" value="PbH1"/>
    <property type="match status" value="4"/>
</dbReference>
<dbReference type="Proteomes" id="UP000181870">
    <property type="component" value="Unassembled WGS sequence"/>
</dbReference>
<protein>
    <submittedName>
        <fullName evidence="5">Polygalacturonase</fullName>
    </submittedName>
</protein>
<gene>
    <name evidence="5" type="ORF">SAMN05192582_103823</name>
</gene>
<proteinExistence type="inferred from homology"/>
<dbReference type="Pfam" id="PF00295">
    <property type="entry name" value="Glyco_hydro_28"/>
    <property type="match status" value="1"/>
</dbReference>
<keyword evidence="2 4" id="KW-0378">Hydrolase</keyword>
<dbReference type="InterPro" id="IPR006626">
    <property type="entry name" value="PbH1"/>
</dbReference>
<dbReference type="AlphaFoldDB" id="A0A1G8JPH2"/>
<dbReference type="PANTHER" id="PTHR31339:SF9">
    <property type="entry name" value="PLASMIN AND FIBRONECTIN-BINDING PROTEIN A"/>
    <property type="match status" value="1"/>
</dbReference>
<dbReference type="EMBL" id="FNDO01000038">
    <property type="protein sequence ID" value="SDI32983.1"/>
    <property type="molecule type" value="Genomic_DNA"/>
</dbReference>
<comment type="similarity">
    <text evidence="1 4">Belongs to the glycosyl hydrolase 28 family.</text>
</comment>
<sequence length="472" mass="52683">MKVPYNNLDMQMQKSFLIVFILIVTNTANLAAKSSPWDIADKIVAELNPVTFPDKTYNIADFGAVADGRMPCKGAFDKAITQCSDQGGGRIIVPAGTYYMNGPLVFKSNVNIHLEDGAILNFSSNQEDYLPAVITRWEGTELFNYSPLIYAYHVQNIALTGKGTINGNGSKKFSAWADNQNIDKEILRRMGRENLPIYRRIFGEGFRLRPGFIEPYGCVNVRIEGITIKDSPFWVIHPIFCNNVIVRDVTVDSHNRNNDGCDPESCSNVLIEGCTFSTGDDAIAIKSGRDNDAWRIGQPTENVVIRNCTFWSKINGVCIGSEISGGVRNVFIENISILKSSNAIYFKSNLDRGGYIENIYVRNIQADSVRTALVRVEPNYKGERSGFHPTLFNKITVENVTCGQTNECAISMAGFPELPIRNITLKNITVDKAVSDYRLEHGENIIFENVRVNGEKLPEKPEAKKIKKLRVL</sequence>
<dbReference type="InterPro" id="IPR051801">
    <property type="entry name" value="GH28_Enzymes"/>
</dbReference>
<name>A0A1G8JPH2_BACOV</name>
<evidence type="ECO:0000256" key="4">
    <source>
        <dbReference type="RuleBase" id="RU361169"/>
    </source>
</evidence>
<evidence type="ECO:0000313" key="5">
    <source>
        <dbReference type="EMBL" id="SDI32983.1"/>
    </source>
</evidence>
<dbReference type="RefSeq" id="WP_008024188.1">
    <property type="nucleotide sequence ID" value="NZ_FNDO01000038.1"/>
</dbReference>
<evidence type="ECO:0000256" key="1">
    <source>
        <dbReference type="ARBA" id="ARBA00008834"/>
    </source>
</evidence>
<dbReference type="PANTHER" id="PTHR31339">
    <property type="entry name" value="PECTIN LYASE-RELATED"/>
    <property type="match status" value="1"/>
</dbReference>
<dbReference type="GO" id="GO:0004650">
    <property type="term" value="F:polygalacturonase activity"/>
    <property type="evidence" value="ECO:0007669"/>
    <property type="project" value="InterPro"/>
</dbReference>
<evidence type="ECO:0000313" key="6">
    <source>
        <dbReference type="Proteomes" id="UP000181870"/>
    </source>
</evidence>